<dbReference type="EMBL" id="CAJOBE010007475">
    <property type="protein sequence ID" value="CAF4037315.1"/>
    <property type="molecule type" value="Genomic_DNA"/>
</dbReference>
<sequence>MKSKLIHNISSYTLTQTEERLLCRGWDFCIEDNIKNFLDFETDLELNAMKIQSHCHESVFKLNCRNIHNASQQLMSTSKHKKIRNLSDEELVALKSLKSNKSIVICKADKGEQFQLLNNDKCHRERETELNKYIFSLVKDVNNPPKTKQQQQQQQQHTPTKNKKTTASTTTSKFTCFQSPP</sequence>
<comment type="caution">
    <text evidence="2">The sequence shown here is derived from an EMBL/GenBank/DDBJ whole genome shotgun (WGS) entry which is preliminary data.</text>
</comment>
<dbReference type="Proteomes" id="UP000663874">
    <property type="component" value="Unassembled WGS sequence"/>
</dbReference>
<name>A0A819QUE8_9BILA</name>
<accession>A0A819QUE8</accession>
<gene>
    <name evidence="2" type="ORF">FNK824_LOCUS27981</name>
</gene>
<evidence type="ECO:0000313" key="3">
    <source>
        <dbReference type="Proteomes" id="UP000663874"/>
    </source>
</evidence>
<feature type="region of interest" description="Disordered" evidence="1">
    <location>
        <begin position="142"/>
        <end position="181"/>
    </location>
</feature>
<feature type="compositionally biased region" description="Low complexity" evidence="1">
    <location>
        <begin position="142"/>
        <end position="175"/>
    </location>
</feature>
<evidence type="ECO:0000313" key="2">
    <source>
        <dbReference type="EMBL" id="CAF4037315.1"/>
    </source>
</evidence>
<reference evidence="2" key="1">
    <citation type="submission" date="2021-02" db="EMBL/GenBank/DDBJ databases">
        <authorList>
            <person name="Nowell W R."/>
        </authorList>
    </citation>
    <scope>NUCLEOTIDE SEQUENCE</scope>
</reference>
<protein>
    <submittedName>
        <fullName evidence="2">Uncharacterized protein</fullName>
    </submittedName>
</protein>
<dbReference type="AlphaFoldDB" id="A0A819QUE8"/>
<evidence type="ECO:0000256" key="1">
    <source>
        <dbReference type="SAM" id="MobiDB-lite"/>
    </source>
</evidence>
<proteinExistence type="predicted"/>
<organism evidence="2 3">
    <name type="scientific">Rotaria sordida</name>
    <dbReference type="NCBI Taxonomy" id="392033"/>
    <lineage>
        <taxon>Eukaryota</taxon>
        <taxon>Metazoa</taxon>
        <taxon>Spiralia</taxon>
        <taxon>Gnathifera</taxon>
        <taxon>Rotifera</taxon>
        <taxon>Eurotatoria</taxon>
        <taxon>Bdelloidea</taxon>
        <taxon>Philodinida</taxon>
        <taxon>Philodinidae</taxon>
        <taxon>Rotaria</taxon>
    </lineage>
</organism>